<protein>
    <submittedName>
        <fullName evidence="4">DUF4767 domain-containing protein</fullName>
    </submittedName>
</protein>
<dbReference type="Proteomes" id="UP001596289">
    <property type="component" value="Unassembled WGS sequence"/>
</dbReference>
<feature type="compositionally biased region" description="Polar residues" evidence="1">
    <location>
        <begin position="57"/>
        <end position="67"/>
    </location>
</feature>
<dbReference type="InterPro" id="IPR031927">
    <property type="entry name" value="DUF4767"/>
</dbReference>
<accession>A0ABW1RJW2</accession>
<evidence type="ECO:0000259" key="3">
    <source>
        <dbReference type="Pfam" id="PF15983"/>
    </source>
</evidence>
<proteinExistence type="predicted"/>
<feature type="signal peptide" evidence="2">
    <location>
        <begin position="1"/>
        <end position="20"/>
    </location>
</feature>
<dbReference type="Pfam" id="PF15983">
    <property type="entry name" value="DUF4767"/>
    <property type="match status" value="1"/>
</dbReference>
<dbReference type="RefSeq" id="WP_125551765.1">
    <property type="nucleotide sequence ID" value="NZ_JBHSSL010000118.1"/>
</dbReference>
<evidence type="ECO:0000313" key="5">
    <source>
        <dbReference type="Proteomes" id="UP001596289"/>
    </source>
</evidence>
<feature type="region of interest" description="Disordered" evidence="1">
    <location>
        <begin position="25"/>
        <end position="72"/>
    </location>
</feature>
<dbReference type="EMBL" id="JBHSSL010000118">
    <property type="protein sequence ID" value="MFC6171862.1"/>
    <property type="molecule type" value="Genomic_DNA"/>
</dbReference>
<comment type="caution">
    <text evidence="4">The sequence shown here is derived from an EMBL/GenBank/DDBJ whole genome shotgun (WGS) entry which is preliminary data.</text>
</comment>
<feature type="compositionally biased region" description="Polar residues" evidence="1">
    <location>
        <begin position="25"/>
        <end position="37"/>
    </location>
</feature>
<feature type="chain" id="PRO_5045771555" evidence="2">
    <location>
        <begin position="21"/>
        <end position="206"/>
    </location>
</feature>
<reference evidence="5" key="1">
    <citation type="journal article" date="2019" name="Int. J. Syst. Evol. Microbiol.">
        <title>The Global Catalogue of Microorganisms (GCM) 10K type strain sequencing project: providing services to taxonomists for standard genome sequencing and annotation.</title>
        <authorList>
            <consortium name="The Broad Institute Genomics Platform"/>
            <consortium name="The Broad Institute Genome Sequencing Center for Infectious Disease"/>
            <person name="Wu L."/>
            <person name="Ma J."/>
        </authorList>
    </citation>
    <scope>NUCLEOTIDE SEQUENCE [LARGE SCALE GENOMIC DNA]</scope>
    <source>
        <strain evidence="5">CCM 8904</strain>
    </source>
</reference>
<name>A0ABW1RJW2_9LACO</name>
<sequence>MHMKNLQLATVLLAGALVLTGCNNQSKSNTAATSQTTSDHSVSRQSSSSQVIKQSSEAKQSMSSKESAPTALWDSHKDTQLKTFIDQWAPTMDQTYTEYDGQTPLKTSTGTVYPTDLAQATVAGATGVLGWSENGLGSYTYNVVAIYNYDGTHPPLPNHITYLFAFHNGQPIVLVDQSRDGAPILTETKNAQVQANFTQIASSTSN</sequence>
<feature type="domain" description="DUF4767" evidence="3">
    <location>
        <begin position="71"/>
        <end position="201"/>
    </location>
</feature>
<organism evidence="4 5">
    <name type="scientific">Loigolactobacillus jiayinensis</name>
    <dbReference type="NCBI Taxonomy" id="2486016"/>
    <lineage>
        <taxon>Bacteria</taxon>
        <taxon>Bacillati</taxon>
        <taxon>Bacillota</taxon>
        <taxon>Bacilli</taxon>
        <taxon>Lactobacillales</taxon>
        <taxon>Lactobacillaceae</taxon>
        <taxon>Loigolactobacillus</taxon>
    </lineage>
</organism>
<feature type="compositionally biased region" description="Low complexity" evidence="1">
    <location>
        <begin position="38"/>
        <end position="55"/>
    </location>
</feature>
<evidence type="ECO:0000313" key="4">
    <source>
        <dbReference type="EMBL" id="MFC6171862.1"/>
    </source>
</evidence>
<evidence type="ECO:0000256" key="1">
    <source>
        <dbReference type="SAM" id="MobiDB-lite"/>
    </source>
</evidence>
<dbReference type="PROSITE" id="PS51257">
    <property type="entry name" value="PROKAR_LIPOPROTEIN"/>
    <property type="match status" value="1"/>
</dbReference>
<keyword evidence="2" id="KW-0732">Signal</keyword>
<keyword evidence="5" id="KW-1185">Reference proteome</keyword>
<evidence type="ECO:0000256" key="2">
    <source>
        <dbReference type="SAM" id="SignalP"/>
    </source>
</evidence>
<gene>
    <name evidence="4" type="ORF">ACFQGP_14970</name>
</gene>